<evidence type="ECO:0000256" key="1">
    <source>
        <dbReference type="ARBA" id="ARBA00022676"/>
    </source>
</evidence>
<dbReference type="SUPFAM" id="SSF53756">
    <property type="entry name" value="UDP-Glycosyltransferase/glycogen phosphorylase"/>
    <property type="match status" value="1"/>
</dbReference>
<dbReference type="PANTHER" id="PTHR12526">
    <property type="entry name" value="GLYCOSYLTRANSFERASE"/>
    <property type="match status" value="1"/>
</dbReference>
<keyword evidence="2 3" id="KW-0808">Transferase</keyword>
<dbReference type="Pfam" id="PF13692">
    <property type="entry name" value="Glyco_trans_1_4"/>
    <property type="match status" value="1"/>
</dbReference>
<protein>
    <submittedName>
        <fullName evidence="3">Glycosyl transferases group 1</fullName>
    </submittedName>
</protein>
<dbReference type="PANTHER" id="PTHR12526:SF510">
    <property type="entry name" value="D-INOSITOL 3-PHOSPHATE GLYCOSYLTRANSFERASE"/>
    <property type="match status" value="1"/>
</dbReference>
<accession>A0A6J5KK31</accession>
<organism evidence="3">
    <name type="scientific">uncultured Caudovirales phage</name>
    <dbReference type="NCBI Taxonomy" id="2100421"/>
    <lineage>
        <taxon>Viruses</taxon>
        <taxon>Duplodnaviria</taxon>
        <taxon>Heunggongvirae</taxon>
        <taxon>Uroviricota</taxon>
        <taxon>Caudoviricetes</taxon>
        <taxon>Peduoviridae</taxon>
        <taxon>Maltschvirus</taxon>
        <taxon>Maltschvirus maltsch</taxon>
    </lineage>
</organism>
<dbReference type="GO" id="GO:0016757">
    <property type="term" value="F:glycosyltransferase activity"/>
    <property type="evidence" value="ECO:0007669"/>
    <property type="project" value="UniProtKB-KW"/>
</dbReference>
<gene>
    <name evidence="3" type="ORF">UFOVP25_35</name>
</gene>
<dbReference type="Gene3D" id="3.40.50.2000">
    <property type="entry name" value="Glycogen Phosphorylase B"/>
    <property type="match status" value="1"/>
</dbReference>
<keyword evidence="1" id="KW-0328">Glycosyltransferase</keyword>
<proteinExistence type="predicted"/>
<name>A0A6J5KK31_9CAUD</name>
<reference evidence="3" key="1">
    <citation type="submission" date="2020-04" db="EMBL/GenBank/DDBJ databases">
        <authorList>
            <person name="Chiriac C."/>
            <person name="Salcher M."/>
            <person name="Ghai R."/>
            <person name="Kavagutti S V."/>
        </authorList>
    </citation>
    <scope>NUCLEOTIDE SEQUENCE</scope>
</reference>
<evidence type="ECO:0000313" key="3">
    <source>
        <dbReference type="EMBL" id="CAB4121855.1"/>
    </source>
</evidence>
<sequence>MRGFFCLYLCMRILYSAKYYLPDYRAGDSVNAHTIHKYLISRGHEVVVMRGRMQMPYDIDGIQVVARDNVWYEWADVVTTALDFTQVTIEDVSTLRPIIFYMHNTFYETTLNRNPHVSIIYNNPYVERESNYINDGITITPPVDPSDYQVDNSGAEYITLINCNRGKGVEMFAKITAALPDKKFLAVLGGYGIQSPPIASNVTICDIQSDIRNVYKVTRLLLMPSLYESWGRTASEAACSGIPVICNDTWGLRENLGDDGIFCSNFEAWIEAINKMDEKKEYDKASAAIKKRAVSPVKKLEELEKFMQKKINEHNKKKEYV</sequence>
<evidence type="ECO:0000256" key="2">
    <source>
        <dbReference type="ARBA" id="ARBA00022679"/>
    </source>
</evidence>
<dbReference type="EMBL" id="LR796153">
    <property type="protein sequence ID" value="CAB4121855.1"/>
    <property type="molecule type" value="Genomic_DNA"/>
</dbReference>